<proteinExistence type="predicted"/>
<keyword evidence="2" id="KW-0853">WD repeat</keyword>
<feature type="compositionally biased region" description="Pro residues" evidence="5">
    <location>
        <begin position="854"/>
        <end position="864"/>
    </location>
</feature>
<dbReference type="GO" id="GO:0090110">
    <property type="term" value="P:COPII-coated vesicle cargo loading"/>
    <property type="evidence" value="ECO:0007669"/>
    <property type="project" value="TreeGrafter"/>
</dbReference>
<dbReference type="GO" id="GO:0070971">
    <property type="term" value="C:endoplasmic reticulum exit site"/>
    <property type="evidence" value="ECO:0007669"/>
    <property type="project" value="TreeGrafter"/>
</dbReference>
<keyword evidence="6" id="KW-1185">Reference proteome</keyword>
<dbReference type="PANTHER" id="PTHR13923">
    <property type="entry name" value="SEC31-RELATED PROTEIN"/>
    <property type="match status" value="1"/>
</dbReference>
<keyword evidence="3" id="KW-0677">Repeat</keyword>
<dbReference type="Gene3D" id="1.25.40.1030">
    <property type="match status" value="1"/>
</dbReference>
<dbReference type="PANTHER" id="PTHR13923:SF11">
    <property type="entry name" value="SECRETORY 31, ISOFORM D"/>
    <property type="match status" value="1"/>
</dbReference>
<evidence type="ECO:0000313" key="7">
    <source>
        <dbReference type="WBParaSite" id="PSAMB.scaffold3280size18948.g20945.t1"/>
    </source>
</evidence>
<evidence type="ECO:0000256" key="3">
    <source>
        <dbReference type="ARBA" id="ARBA00022737"/>
    </source>
</evidence>
<evidence type="ECO:0000313" key="6">
    <source>
        <dbReference type="Proteomes" id="UP000887566"/>
    </source>
</evidence>
<dbReference type="GO" id="GO:0007029">
    <property type="term" value="P:endoplasmic reticulum organization"/>
    <property type="evidence" value="ECO:0007669"/>
    <property type="project" value="TreeGrafter"/>
</dbReference>
<dbReference type="GO" id="GO:0030127">
    <property type="term" value="C:COPII vesicle coat"/>
    <property type="evidence" value="ECO:0007669"/>
    <property type="project" value="TreeGrafter"/>
</dbReference>
<dbReference type="Proteomes" id="UP000887566">
    <property type="component" value="Unplaced"/>
</dbReference>
<feature type="compositionally biased region" description="Basic and acidic residues" evidence="5">
    <location>
        <begin position="774"/>
        <end position="784"/>
    </location>
</feature>
<keyword evidence="4" id="KW-0653">Protein transport</keyword>
<dbReference type="SUPFAM" id="SSF50978">
    <property type="entry name" value="WD40 repeat-like"/>
    <property type="match status" value="1"/>
</dbReference>
<dbReference type="Gene3D" id="2.130.10.10">
    <property type="entry name" value="YVTN repeat-like/Quinoprotein amine dehydrogenase"/>
    <property type="match status" value="1"/>
</dbReference>
<evidence type="ECO:0000256" key="5">
    <source>
        <dbReference type="SAM" id="MobiDB-lite"/>
    </source>
</evidence>
<dbReference type="Gene3D" id="1.20.940.10">
    <property type="entry name" value="Functional domain of the splicing factor Prp18"/>
    <property type="match status" value="1"/>
</dbReference>
<protein>
    <submittedName>
        <fullName evidence="7">Uncharacterized protein</fullName>
    </submittedName>
</protein>
<dbReference type="WBParaSite" id="PSAMB.scaffold3280size18948.g20945.t1">
    <property type="protein sequence ID" value="PSAMB.scaffold3280size18948.g20945.t1"/>
    <property type="gene ID" value="PSAMB.scaffold3280size18948.g20945"/>
</dbReference>
<dbReference type="GO" id="GO:0015031">
    <property type="term" value="P:protein transport"/>
    <property type="evidence" value="ECO:0007669"/>
    <property type="project" value="UniProtKB-KW"/>
</dbReference>
<feature type="compositionally biased region" description="Polar residues" evidence="5">
    <location>
        <begin position="252"/>
        <end position="266"/>
    </location>
</feature>
<feature type="region of interest" description="Disordered" evidence="5">
    <location>
        <begin position="582"/>
        <end position="643"/>
    </location>
</feature>
<keyword evidence="1" id="KW-0813">Transport</keyword>
<dbReference type="InterPro" id="IPR036322">
    <property type="entry name" value="WD40_repeat_dom_sf"/>
</dbReference>
<dbReference type="GO" id="GO:0005198">
    <property type="term" value="F:structural molecule activity"/>
    <property type="evidence" value="ECO:0007669"/>
    <property type="project" value="TreeGrafter"/>
</dbReference>
<name>A0A914W660_9BILA</name>
<organism evidence="6 7">
    <name type="scientific">Plectus sambesii</name>
    <dbReference type="NCBI Taxonomy" id="2011161"/>
    <lineage>
        <taxon>Eukaryota</taxon>
        <taxon>Metazoa</taxon>
        <taxon>Ecdysozoa</taxon>
        <taxon>Nematoda</taxon>
        <taxon>Chromadorea</taxon>
        <taxon>Plectida</taxon>
        <taxon>Plectina</taxon>
        <taxon>Plectoidea</taxon>
        <taxon>Plectidae</taxon>
        <taxon>Plectus</taxon>
    </lineage>
</organism>
<feature type="compositionally biased region" description="Low complexity" evidence="5">
    <location>
        <begin position="833"/>
        <end position="853"/>
    </location>
</feature>
<dbReference type="AlphaFoldDB" id="A0A914W660"/>
<accession>A0A914W660</accession>
<feature type="compositionally biased region" description="Low complexity" evidence="5">
    <location>
        <begin position="747"/>
        <end position="761"/>
    </location>
</feature>
<evidence type="ECO:0000256" key="4">
    <source>
        <dbReference type="ARBA" id="ARBA00022927"/>
    </source>
</evidence>
<dbReference type="InterPro" id="IPR015943">
    <property type="entry name" value="WD40/YVTN_repeat-like_dom_sf"/>
</dbReference>
<dbReference type="InterPro" id="IPR040251">
    <property type="entry name" value="SEC31-like"/>
</dbReference>
<evidence type="ECO:0000256" key="1">
    <source>
        <dbReference type="ARBA" id="ARBA00022448"/>
    </source>
</evidence>
<sequence>MDWCPADPDLLVTGGKDHKLFLVNPNTGQFLAEIPYASRNWPHQVSWCDWNPNLIGCASLDGRVTIYSLVGGAESGNASSQQASPAVVPKLADSFPGADFSTFNQTAVAASAAAPIAKPEDTVKLPNVPRWLRPGACGARFGFGGRLVTFGLNKSPDGNAAPSFTVDVKQVVADDKLMNRAMQLQDALDSGQMGDFCEQRAGEAVEEPQQLLWTFLSAQSQGCSRKEYLKILGIDHEKERAHFTEALGQSYTESVEASNLPETANSSEHEDETHSEPAVGPPTPLLLPMDDGSQAGLLMRALIVGDFEAALEVCVNEHQWADAAQISISGGNKLYQKFLKLYEREMQSQQKATSRLIAYLSGDRWNDLINSWELRDWKRLVCVMLSLAPSNRIRALCTRLVNRMLGAPTDVYSPYAAILSVVGSNRIRALCTRLVNRMLGAPTDVYSPYAAILSVVGANVDLLVASLDRHPSTDNVQKIVEQTMALRWIVGGGSARAAASGPQFARLLAKLAQQLVAQGCLDVAWRLLDSVDETTLDDEFVTLKDRLYWACGGQSRTQRTAPKCPFAVEKIGGVAPAAAAAGPGYLRQPQQRDARSWSQSSQYPAAPSHQLHSSPPIAPPQQHVGYVQPRTGLGQDHMSSQMNAPPPVALPNNSMSPGVRGRYPSASNADQILHAAQSMSINQTGYSQSPAYATGMYNGQQPMAPVQPPAMPQTFMPDSNRISSGGPPPASAGYPAAYPDANRGSGPPVAAVAPRPAPVVRQCAPGWNDPPPMEPRKSEPKKAEIPPPVTFGVVGAHAPNAHPPQFGQPQSHHLNGNGYAAPNQMQHNGFGQQAGHSPSSAAQHQHQQQQQQHQPPPEPEPAPIPAEHAVILQTLQHLAQLCASINATPLVRKRTEDASHKIDSELGGRLRQQRLTTSTLENLHHLVRYVQHSDYQSALALHTQMVQGYDFAEISPFMPSLKALLQSGVQLGVRYQ</sequence>
<feature type="region of interest" description="Disordered" evidence="5">
    <location>
        <begin position="718"/>
        <end position="864"/>
    </location>
</feature>
<feature type="region of interest" description="Disordered" evidence="5">
    <location>
        <begin position="252"/>
        <end position="283"/>
    </location>
</feature>
<evidence type="ECO:0000256" key="2">
    <source>
        <dbReference type="ARBA" id="ARBA00022574"/>
    </source>
</evidence>
<reference evidence="7" key="1">
    <citation type="submission" date="2022-11" db="UniProtKB">
        <authorList>
            <consortium name="WormBaseParasite"/>
        </authorList>
    </citation>
    <scope>IDENTIFICATION</scope>
</reference>